<protein>
    <submittedName>
        <fullName evidence="2">Uncharacterized protein</fullName>
    </submittedName>
</protein>
<proteinExistence type="predicted"/>
<feature type="compositionally biased region" description="Gly residues" evidence="1">
    <location>
        <begin position="120"/>
        <end position="136"/>
    </location>
</feature>
<feature type="region of interest" description="Disordered" evidence="1">
    <location>
        <begin position="516"/>
        <end position="808"/>
    </location>
</feature>
<evidence type="ECO:0000313" key="2">
    <source>
        <dbReference type="EMBL" id="PWN26775.1"/>
    </source>
</evidence>
<feature type="compositionally biased region" description="Polar residues" evidence="1">
    <location>
        <begin position="697"/>
        <end position="707"/>
    </location>
</feature>
<reference evidence="2 3" key="1">
    <citation type="journal article" date="2018" name="Mol. Biol. Evol.">
        <title>Broad Genomic Sampling Reveals a Smut Pathogenic Ancestry of the Fungal Clade Ustilaginomycotina.</title>
        <authorList>
            <person name="Kijpornyongpan T."/>
            <person name="Mondo S.J."/>
            <person name="Barry K."/>
            <person name="Sandor L."/>
            <person name="Lee J."/>
            <person name="Lipzen A."/>
            <person name="Pangilinan J."/>
            <person name="LaButti K."/>
            <person name="Hainaut M."/>
            <person name="Henrissat B."/>
            <person name="Grigoriev I.V."/>
            <person name="Spatafora J.W."/>
            <person name="Aime M.C."/>
        </authorList>
    </citation>
    <scope>NUCLEOTIDE SEQUENCE [LARGE SCALE GENOMIC DNA]</scope>
    <source>
        <strain evidence="2 3">MCA 5214</strain>
    </source>
</reference>
<gene>
    <name evidence="2" type="ORF">BDZ90DRAFT_232886</name>
</gene>
<dbReference type="GeneID" id="37028248"/>
<feature type="region of interest" description="Disordered" evidence="1">
    <location>
        <begin position="1"/>
        <end position="29"/>
    </location>
</feature>
<feature type="compositionally biased region" description="Low complexity" evidence="1">
    <location>
        <begin position="717"/>
        <end position="738"/>
    </location>
</feature>
<feature type="compositionally biased region" description="Low complexity" evidence="1">
    <location>
        <begin position="518"/>
        <end position="530"/>
    </location>
</feature>
<feature type="compositionally biased region" description="Basic and acidic residues" evidence="1">
    <location>
        <begin position="208"/>
        <end position="218"/>
    </location>
</feature>
<organism evidence="2 3">
    <name type="scientific">Jaminaea rosea</name>
    <dbReference type="NCBI Taxonomy" id="1569628"/>
    <lineage>
        <taxon>Eukaryota</taxon>
        <taxon>Fungi</taxon>
        <taxon>Dikarya</taxon>
        <taxon>Basidiomycota</taxon>
        <taxon>Ustilaginomycotina</taxon>
        <taxon>Exobasidiomycetes</taxon>
        <taxon>Microstromatales</taxon>
        <taxon>Microstromatales incertae sedis</taxon>
        <taxon>Jaminaea</taxon>
    </lineage>
</organism>
<name>A0A316UUJ3_9BASI</name>
<feature type="compositionally biased region" description="Low complexity" evidence="1">
    <location>
        <begin position="566"/>
        <end position="608"/>
    </location>
</feature>
<dbReference type="AlphaFoldDB" id="A0A316UUJ3"/>
<evidence type="ECO:0000313" key="3">
    <source>
        <dbReference type="Proteomes" id="UP000245884"/>
    </source>
</evidence>
<feature type="region of interest" description="Disordered" evidence="1">
    <location>
        <begin position="48"/>
        <end position="283"/>
    </location>
</feature>
<dbReference type="Proteomes" id="UP000245884">
    <property type="component" value="Unassembled WGS sequence"/>
</dbReference>
<feature type="compositionally biased region" description="Basic and acidic residues" evidence="1">
    <location>
        <begin position="234"/>
        <end position="250"/>
    </location>
</feature>
<feature type="compositionally biased region" description="Low complexity" evidence="1">
    <location>
        <begin position="1"/>
        <end position="16"/>
    </location>
</feature>
<evidence type="ECO:0000256" key="1">
    <source>
        <dbReference type="SAM" id="MobiDB-lite"/>
    </source>
</evidence>
<sequence length="808" mass="84548">MASADGAASSSGYMPAAPSPSAPRRRSRRSRAVVIALIALALSTSGVDATDLRYNTHRPSTSSLAAIPFSPRRRDSHFPPPAHALGGKRPPAQPTTDPIYFSSSHSLIPTKEQDKVGKGSIAGGNNGNGSGQGPSKGKGKEQQQIPPPDAFPYLTDIGLRHKVPFKSGMPQAGSSWNDAGLRPNVDPNMPSERRPERKSTRKTGAAKSSDHGGFRDDTQASPPSSASGGEDDEAGHSHSDRWTLKAEDPTHSSSSDAEAVALAEEWSQQPSPPPPPGTDPSSLAAQPALLRLSSQLLSSSKQVWKWIASASKNDHDGIALTMLKPKVHRPYISRLPLIPNDSKRDLVATIVGSLVLFTILAMLWNSRVSEEEFVRVKRIKEFGNASRSPEMLATLFEGGEGEEDGGYRRGEGAASVAYSSSAAGRRRRRAATAGGGRRDPDGSGDESDSDATLLAGTIAPSRRPKPMSRSSAEAIAKRNRGSAGWLGGWLGGWGSSQQQRRRATRSDGAIALPLLARSSSGDASGSSCASTPRPPHFIFEDRDFETQGGIASASASVTPTGRRWGLPTPSSLQSALAAAASAASGAVPSTPTSTLPSTSSSLASTPSTNAGASDSGFLGKTSRPFRSLTPQPPQTQRQRERERSRERRKQRQQQSGSDEAAAAMANLSDLEDGKAPSATAHRWGNIIDEDGVPLRSASANSHRSWASSLRPWGAVASGSGSTSSSLDGLPSLSSLTPDEPLKRPGYRWAPSSSSTSEIQQTGATSGATGGGAQLESVIAVPPPGGEWQHTNGDGAASAARWKGKGRDV</sequence>
<feature type="region of interest" description="Disordered" evidence="1">
    <location>
        <begin position="418"/>
        <end position="476"/>
    </location>
</feature>
<keyword evidence="3" id="KW-1185">Reference proteome</keyword>
<dbReference type="RefSeq" id="XP_025361387.1">
    <property type="nucleotide sequence ID" value="XM_025506425.1"/>
</dbReference>
<dbReference type="EMBL" id="KZ819670">
    <property type="protein sequence ID" value="PWN26775.1"/>
    <property type="molecule type" value="Genomic_DNA"/>
</dbReference>
<accession>A0A316UUJ3</accession>
<dbReference type="OrthoDB" id="10684685at2759"/>